<organism evidence="3 4">
    <name type="scientific">Microlunatus phosphovorus (strain ATCC 700054 / DSM 10555 / JCM 9379 / NBRC 101784 / NCIMB 13414 / VKM Ac-1990 / NM-1)</name>
    <dbReference type="NCBI Taxonomy" id="1032480"/>
    <lineage>
        <taxon>Bacteria</taxon>
        <taxon>Bacillati</taxon>
        <taxon>Actinomycetota</taxon>
        <taxon>Actinomycetes</taxon>
        <taxon>Propionibacteriales</taxon>
        <taxon>Propionibacteriaceae</taxon>
        <taxon>Microlunatus</taxon>
    </lineage>
</organism>
<evidence type="ECO:0000256" key="2">
    <source>
        <dbReference type="ARBA" id="ARBA00023235"/>
    </source>
</evidence>
<dbReference type="KEGG" id="mph:MLP_21480"/>
<sequence length="412" mass="46899">MAWLSSPAHARWLETEADRTFEFGRNAVVPTGFGWLSNQGVVRGDMPTQLWITARMIHVYSLASLLGRPGAGVLADHGIEALTRHFWDQTNDGWYSSVNEDGPVERDKPGYAHFFVLLGAASASAAGRPEAHKLLDRAIEVIERYYWSESEQMCRELWNETFTETEAYRGGNVNMHAVEAFLVVADVTGDHKWLDRALTIAQRIIHGVARNNSYRVVEHFDESWTPLFDYNSENRAHRFRAYGGTPGHWTEWSRLLISLKDSLRARGMEAPDWLVEDAAGLFDAAVRDAWEPDGKRGFVYTVGWDGQPIVRERIRWVVVEAMGGAAALYRETGDQKYDQWYERFWDYARTYLMDMEGGSWHQELDPDNRPTQEVWDGKPDIYHLMHCLLVPRLPLAPAMAPALAAGLLDSVL</sequence>
<dbReference type="eggNOG" id="COG2942">
    <property type="taxonomic scope" value="Bacteria"/>
</dbReference>
<dbReference type="AlphaFoldDB" id="F5XDY9"/>
<dbReference type="InterPro" id="IPR008928">
    <property type="entry name" value="6-hairpin_glycosidase_sf"/>
</dbReference>
<dbReference type="Proteomes" id="UP000007947">
    <property type="component" value="Chromosome"/>
</dbReference>
<dbReference type="GO" id="GO:0005975">
    <property type="term" value="P:carbohydrate metabolic process"/>
    <property type="evidence" value="ECO:0007669"/>
    <property type="project" value="InterPro"/>
</dbReference>
<evidence type="ECO:0000313" key="4">
    <source>
        <dbReference type="Proteomes" id="UP000007947"/>
    </source>
</evidence>
<gene>
    <name evidence="3" type="ordered locus">MLP_21480</name>
</gene>
<proteinExistence type="inferred from homology"/>
<keyword evidence="2 3" id="KW-0413">Isomerase</keyword>
<dbReference type="InterPro" id="IPR010819">
    <property type="entry name" value="AGE/CE"/>
</dbReference>
<name>F5XDY9_MICPN</name>
<evidence type="ECO:0000256" key="1">
    <source>
        <dbReference type="ARBA" id="ARBA00008558"/>
    </source>
</evidence>
<reference evidence="3 4" key="1">
    <citation type="submission" date="2011-05" db="EMBL/GenBank/DDBJ databases">
        <title>Whole genome sequence of Microlunatus phosphovorus NM-1.</title>
        <authorList>
            <person name="Hosoyama A."/>
            <person name="Sasaki K."/>
            <person name="Harada T."/>
            <person name="Igarashi R."/>
            <person name="Kawakoshi A."/>
            <person name="Sasagawa M."/>
            <person name="Fukada J."/>
            <person name="Nakamura S."/>
            <person name="Katano Y."/>
            <person name="Hanada S."/>
            <person name="Kamagata Y."/>
            <person name="Nakamura N."/>
            <person name="Yamazaki S."/>
            <person name="Fujita N."/>
        </authorList>
    </citation>
    <scope>NUCLEOTIDE SEQUENCE [LARGE SCALE GENOMIC DNA]</scope>
    <source>
        <strain evidence="4">ATCC 700054 / DSM 10555 / JCM 9379 / NBRC 101784 / NCIMB 13414 / VKM Ac-1990 / NM-1</strain>
    </source>
</reference>
<accession>F5XDY9</accession>
<keyword evidence="4" id="KW-1185">Reference proteome</keyword>
<evidence type="ECO:0000313" key="3">
    <source>
        <dbReference type="EMBL" id="BAK35162.1"/>
    </source>
</evidence>
<dbReference type="Pfam" id="PF07221">
    <property type="entry name" value="GlcNAc_2-epim"/>
    <property type="match status" value="1"/>
</dbReference>
<dbReference type="STRING" id="1032480.MLP_21480"/>
<dbReference type="InterPro" id="IPR012341">
    <property type="entry name" value="6hp_glycosidase-like_sf"/>
</dbReference>
<dbReference type="PANTHER" id="PTHR15108">
    <property type="entry name" value="N-ACYLGLUCOSAMINE-2-EPIMERASE"/>
    <property type="match status" value="1"/>
</dbReference>
<dbReference type="SUPFAM" id="SSF48208">
    <property type="entry name" value="Six-hairpin glycosidases"/>
    <property type="match status" value="1"/>
</dbReference>
<dbReference type="EMBL" id="AP012204">
    <property type="protein sequence ID" value="BAK35162.1"/>
    <property type="molecule type" value="Genomic_DNA"/>
</dbReference>
<protein>
    <submittedName>
        <fullName evidence="3">Putative sugar isomerase</fullName>
    </submittedName>
</protein>
<dbReference type="OrthoDB" id="9806359at2"/>
<dbReference type="GO" id="GO:0016853">
    <property type="term" value="F:isomerase activity"/>
    <property type="evidence" value="ECO:0007669"/>
    <property type="project" value="UniProtKB-KW"/>
</dbReference>
<comment type="similarity">
    <text evidence="1">Belongs to the N-acylglucosamine 2-epimerase family.</text>
</comment>
<dbReference type="Gene3D" id="1.50.10.10">
    <property type="match status" value="1"/>
</dbReference>
<dbReference type="HOGENOM" id="CLU_042253_0_0_11"/>